<evidence type="ECO:0000313" key="2">
    <source>
        <dbReference type="EMBL" id="AMY11463.1"/>
    </source>
</evidence>
<dbReference type="KEGG" id="abac:LuPra_04713"/>
<sequence length="68" mass="6753">MSFPGTITARVTPAGTGALSAWGTSAVTGPIIVQRAIWGMEPSVVATESVDTADAKPAGGNRAPTRAA</sequence>
<dbReference type="Proteomes" id="UP000076079">
    <property type="component" value="Chromosome"/>
</dbReference>
<feature type="region of interest" description="Disordered" evidence="1">
    <location>
        <begin position="47"/>
        <end position="68"/>
    </location>
</feature>
<dbReference type="AlphaFoldDB" id="A0A143PTH4"/>
<proteinExistence type="predicted"/>
<dbReference type="RefSeq" id="WP_110173007.1">
    <property type="nucleotide sequence ID" value="NZ_CP015136.1"/>
</dbReference>
<evidence type="ECO:0000313" key="3">
    <source>
        <dbReference type="Proteomes" id="UP000076079"/>
    </source>
</evidence>
<dbReference type="EMBL" id="CP015136">
    <property type="protein sequence ID" value="AMY11463.1"/>
    <property type="molecule type" value="Genomic_DNA"/>
</dbReference>
<accession>A0A143PTH4</accession>
<name>A0A143PTH4_LUTPR</name>
<reference evidence="3" key="2">
    <citation type="submission" date="2016-04" db="EMBL/GenBank/DDBJ databases">
        <title>First Complete Genome Sequence of a Subdivision 6 Acidobacterium.</title>
        <authorList>
            <person name="Huang S."/>
            <person name="Vieira S."/>
            <person name="Bunk B."/>
            <person name="Riedel T."/>
            <person name="Sproeer C."/>
            <person name="Overmann J."/>
        </authorList>
    </citation>
    <scope>NUCLEOTIDE SEQUENCE [LARGE SCALE GENOMIC DNA]</scope>
    <source>
        <strain evidence="3">DSM 100886 HEG_-6_39</strain>
    </source>
</reference>
<reference evidence="2 3" key="1">
    <citation type="journal article" date="2016" name="Genome Announc.">
        <title>First Complete Genome Sequence of a Subdivision 6 Acidobacterium Strain.</title>
        <authorList>
            <person name="Huang S."/>
            <person name="Vieira S."/>
            <person name="Bunk B."/>
            <person name="Riedel T."/>
            <person name="Sproer C."/>
            <person name="Overmann J."/>
        </authorList>
    </citation>
    <scope>NUCLEOTIDE SEQUENCE [LARGE SCALE GENOMIC DNA]</scope>
    <source>
        <strain evidence="3">DSM 100886 HEG_-6_39</strain>
    </source>
</reference>
<gene>
    <name evidence="2" type="ORF">LuPra_04713</name>
</gene>
<protein>
    <submittedName>
        <fullName evidence="2">Uncharacterized protein</fullName>
    </submittedName>
</protein>
<keyword evidence="3" id="KW-1185">Reference proteome</keyword>
<evidence type="ECO:0000256" key="1">
    <source>
        <dbReference type="SAM" id="MobiDB-lite"/>
    </source>
</evidence>
<organism evidence="2 3">
    <name type="scientific">Luteitalea pratensis</name>
    <dbReference type="NCBI Taxonomy" id="1855912"/>
    <lineage>
        <taxon>Bacteria</taxon>
        <taxon>Pseudomonadati</taxon>
        <taxon>Acidobacteriota</taxon>
        <taxon>Vicinamibacteria</taxon>
        <taxon>Vicinamibacterales</taxon>
        <taxon>Vicinamibacteraceae</taxon>
        <taxon>Luteitalea</taxon>
    </lineage>
</organism>